<protein>
    <submittedName>
        <fullName evidence="2">Uncharacterized protein</fullName>
    </submittedName>
</protein>
<keyword evidence="1" id="KW-0732">Signal</keyword>
<keyword evidence="4" id="KW-1185">Reference proteome</keyword>
<gene>
    <name evidence="2" type="ORF">PBRA_009388</name>
    <name evidence="3" type="ORF">PLBR_LOCUS6726</name>
</gene>
<name>A0A0G4J7A7_PLABS</name>
<organism evidence="2 4">
    <name type="scientific">Plasmodiophora brassicae</name>
    <name type="common">Clubroot disease agent</name>
    <dbReference type="NCBI Taxonomy" id="37360"/>
    <lineage>
        <taxon>Eukaryota</taxon>
        <taxon>Sar</taxon>
        <taxon>Rhizaria</taxon>
        <taxon>Endomyxa</taxon>
        <taxon>Phytomyxea</taxon>
        <taxon>Plasmodiophorida</taxon>
        <taxon>Plasmodiophoridae</taxon>
        <taxon>Plasmodiophora</taxon>
    </lineage>
</organism>
<proteinExistence type="predicted"/>
<feature type="signal peptide" evidence="1">
    <location>
        <begin position="1"/>
        <end position="19"/>
    </location>
</feature>
<feature type="chain" id="PRO_5035990862" evidence="1">
    <location>
        <begin position="20"/>
        <end position="107"/>
    </location>
</feature>
<evidence type="ECO:0000313" key="3">
    <source>
        <dbReference type="EMBL" id="SPQ99511.1"/>
    </source>
</evidence>
<dbReference type="Proteomes" id="UP000039324">
    <property type="component" value="Unassembled WGS sequence"/>
</dbReference>
<dbReference type="Proteomes" id="UP000290189">
    <property type="component" value="Unassembled WGS sequence"/>
</dbReference>
<evidence type="ECO:0000313" key="4">
    <source>
        <dbReference type="Proteomes" id="UP000039324"/>
    </source>
</evidence>
<dbReference type="EMBL" id="OVEO01000012">
    <property type="protein sequence ID" value="SPQ99511.1"/>
    <property type="molecule type" value="Genomic_DNA"/>
</dbReference>
<accession>A0A0G4J7A7</accession>
<dbReference type="EMBL" id="CDSF01000145">
    <property type="protein sequence ID" value="CEP03503.1"/>
    <property type="molecule type" value="Genomic_DNA"/>
</dbReference>
<sequence>MRAVVLRLVCLVIVIGGGARCAGGSLSSPDKCVCRCGYSNPDRVLNLPLAQCTVDACRQRYAGCLGQAVHVEAAAVSSIRSSNTESPALTVMHFVSVCATLLFAFML</sequence>
<evidence type="ECO:0000313" key="5">
    <source>
        <dbReference type="Proteomes" id="UP000290189"/>
    </source>
</evidence>
<dbReference type="AlphaFoldDB" id="A0A0G4J7A7"/>
<reference evidence="3 5" key="2">
    <citation type="submission" date="2018-03" db="EMBL/GenBank/DDBJ databases">
        <authorList>
            <person name="Fogelqvist J."/>
        </authorList>
    </citation>
    <scope>NUCLEOTIDE SEQUENCE [LARGE SCALE GENOMIC DNA]</scope>
</reference>
<evidence type="ECO:0000313" key="2">
    <source>
        <dbReference type="EMBL" id="CEP03503.1"/>
    </source>
</evidence>
<evidence type="ECO:0000256" key="1">
    <source>
        <dbReference type="SAM" id="SignalP"/>
    </source>
</evidence>
<keyword evidence="3" id="KW-0496">Mitochondrion</keyword>
<geneLocation type="mitochondrion" evidence="3"/>
<reference evidence="2 4" key="1">
    <citation type="submission" date="2015-02" db="EMBL/GenBank/DDBJ databases">
        <authorList>
            <person name="Chooi Y.-H."/>
        </authorList>
    </citation>
    <scope>NUCLEOTIDE SEQUENCE [LARGE SCALE GENOMIC DNA]</scope>
    <source>
        <strain evidence="2">E3</strain>
    </source>
</reference>